<dbReference type="Gene3D" id="3.10.20.30">
    <property type="match status" value="1"/>
</dbReference>
<keyword evidence="11" id="KW-1185">Reference proteome</keyword>
<dbReference type="InterPro" id="IPR001433">
    <property type="entry name" value="OxRdtase_FAD/NAD-bd"/>
</dbReference>
<dbReference type="Pfam" id="PF00175">
    <property type="entry name" value="NAD_binding_1"/>
    <property type="match status" value="1"/>
</dbReference>
<evidence type="ECO:0000256" key="7">
    <source>
        <dbReference type="SAM" id="Phobius"/>
    </source>
</evidence>
<dbReference type="InterPro" id="IPR006058">
    <property type="entry name" value="2Fe2S_fd_BS"/>
</dbReference>
<keyword evidence="4" id="KW-0560">Oxidoreductase</keyword>
<dbReference type="PANTHER" id="PTHR47354:SF1">
    <property type="entry name" value="CARNITINE MONOOXYGENASE REDUCTASE SUBUNIT"/>
    <property type="match status" value="1"/>
</dbReference>
<evidence type="ECO:0000313" key="11">
    <source>
        <dbReference type="Proteomes" id="UP000003947"/>
    </source>
</evidence>
<evidence type="ECO:0000256" key="3">
    <source>
        <dbReference type="ARBA" id="ARBA00022723"/>
    </source>
</evidence>
<dbReference type="SUPFAM" id="SSF54292">
    <property type="entry name" value="2Fe-2S ferredoxin-like"/>
    <property type="match status" value="1"/>
</dbReference>
<dbReference type="AlphaFoldDB" id="I4YSQ8"/>
<dbReference type="SUPFAM" id="SSF63380">
    <property type="entry name" value="Riboflavin synthase domain-like"/>
    <property type="match status" value="1"/>
</dbReference>
<dbReference type="InterPro" id="IPR050415">
    <property type="entry name" value="MRET"/>
</dbReference>
<dbReference type="InterPro" id="IPR001041">
    <property type="entry name" value="2Fe-2S_ferredoxin-type"/>
</dbReference>
<dbReference type="PRINTS" id="PR00409">
    <property type="entry name" value="PHDIOXRDTASE"/>
</dbReference>
<accession>I4YSQ8</accession>
<dbReference type="OrthoDB" id="9792185at2"/>
<dbReference type="eggNOG" id="COG1018">
    <property type="taxonomic scope" value="Bacteria"/>
</dbReference>
<keyword evidence="7" id="KW-0472">Membrane</keyword>
<dbReference type="SUPFAM" id="SSF52343">
    <property type="entry name" value="Ferredoxin reductase-like, C-terminal NADP-linked domain"/>
    <property type="match status" value="1"/>
</dbReference>
<dbReference type="Proteomes" id="UP000003947">
    <property type="component" value="Unassembled WGS sequence"/>
</dbReference>
<dbReference type="PROSITE" id="PS00197">
    <property type="entry name" value="2FE2S_FER_1"/>
    <property type="match status" value="1"/>
</dbReference>
<evidence type="ECO:0000256" key="5">
    <source>
        <dbReference type="ARBA" id="ARBA00023004"/>
    </source>
</evidence>
<proteinExistence type="predicted"/>
<feature type="transmembrane region" description="Helical" evidence="7">
    <location>
        <begin position="108"/>
        <end position="127"/>
    </location>
</feature>
<keyword evidence="3" id="KW-0479">Metal-binding</keyword>
<evidence type="ECO:0000259" key="9">
    <source>
        <dbReference type="PROSITE" id="PS51384"/>
    </source>
</evidence>
<dbReference type="Pfam" id="PF00111">
    <property type="entry name" value="Fer2"/>
    <property type="match status" value="1"/>
</dbReference>
<evidence type="ECO:0000259" key="8">
    <source>
        <dbReference type="PROSITE" id="PS51085"/>
    </source>
</evidence>
<keyword evidence="7" id="KW-1133">Transmembrane helix</keyword>
<dbReference type="CDD" id="cd00207">
    <property type="entry name" value="fer2"/>
    <property type="match status" value="1"/>
</dbReference>
<dbReference type="PANTHER" id="PTHR47354">
    <property type="entry name" value="NADH OXIDOREDUCTASE HCR"/>
    <property type="match status" value="1"/>
</dbReference>
<dbReference type="PROSITE" id="PS51085">
    <property type="entry name" value="2FE2S_FER_2"/>
    <property type="match status" value="1"/>
</dbReference>
<dbReference type="Gene3D" id="3.40.50.80">
    <property type="entry name" value="Nucleotide-binding domain of ferredoxin-NADP reductase (FNR) module"/>
    <property type="match status" value="1"/>
</dbReference>
<organism evidence="10 11">
    <name type="scientific">Microvirga lotononidis</name>
    <dbReference type="NCBI Taxonomy" id="864069"/>
    <lineage>
        <taxon>Bacteria</taxon>
        <taxon>Pseudomonadati</taxon>
        <taxon>Pseudomonadota</taxon>
        <taxon>Alphaproteobacteria</taxon>
        <taxon>Hyphomicrobiales</taxon>
        <taxon>Methylobacteriaceae</taxon>
        <taxon>Microvirga</taxon>
    </lineage>
</organism>
<reference evidence="10 11" key="1">
    <citation type="submission" date="2012-02" db="EMBL/GenBank/DDBJ databases">
        <title>Improved High-Quality Draft sequence of Microvirga sp. WSM3557.</title>
        <authorList>
            <consortium name="US DOE Joint Genome Institute"/>
            <person name="Lucas S."/>
            <person name="Han J."/>
            <person name="Lapidus A."/>
            <person name="Cheng J.-F."/>
            <person name="Goodwin L."/>
            <person name="Pitluck S."/>
            <person name="Peters L."/>
            <person name="Zhang X."/>
            <person name="Detter J.C."/>
            <person name="Han C."/>
            <person name="Tapia R."/>
            <person name="Land M."/>
            <person name="Hauser L."/>
            <person name="Kyrpides N."/>
            <person name="Ivanova N."/>
            <person name="Pagani I."/>
            <person name="Brau L."/>
            <person name="Yates R."/>
            <person name="O'Hara G."/>
            <person name="Rui T."/>
            <person name="Howieson J."/>
            <person name="Reeve W."/>
            <person name="Woyke T."/>
        </authorList>
    </citation>
    <scope>NUCLEOTIDE SEQUENCE [LARGE SCALE GENOMIC DNA]</scope>
    <source>
        <strain evidence="10 11">WSM3557</strain>
    </source>
</reference>
<dbReference type="GO" id="GO:0051537">
    <property type="term" value="F:2 iron, 2 sulfur cluster binding"/>
    <property type="evidence" value="ECO:0007669"/>
    <property type="project" value="UniProtKB-KW"/>
</dbReference>
<protein>
    <submittedName>
        <fullName evidence="10">Flavodoxin reductase family protein</fullName>
    </submittedName>
</protein>
<evidence type="ECO:0000256" key="6">
    <source>
        <dbReference type="ARBA" id="ARBA00023014"/>
    </source>
</evidence>
<feature type="domain" description="FAD-binding FR-type" evidence="9">
    <location>
        <begin position="1"/>
        <end position="101"/>
    </location>
</feature>
<dbReference type="InterPro" id="IPR012675">
    <property type="entry name" value="Beta-grasp_dom_sf"/>
</dbReference>
<evidence type="ECO:0000256" key="1">
    <source>
        <dbReference type="ARBA" id="ARBA00022630"/>
    </source>
</evidence>
<dbReference type="PATRIC" id="fig|864069.3.peg.3873"/>
<keyword evidence="5" id="KW-0408">Iron</keyword>
<evidence type="ECO:0000313" key="10">
    <source>
        <dbReference type="EMBL" id="EIM27000.1"/>
    </source>
</evidence>
<sequence>MMQIVRIGAMTAIAEGIVAFELVPEGDTALLPFTAGAHIDVYTPSGHVRQYSLVNDESERHRYIVAVQWDAAGRGGSASMHNLGVGAVLHVGQPRNTFELVRDDVPTVLLAGGIGITPLIAMAHVLLRRGRPFELHYAVRADNRVAFRDFLDRGGDGMACAIYRDDDPPEWRFDAGSLAARIKDGARVYMCGPSGFMDAVSRACASRPDIDLRLERFAAPEPAGPGPEFTVSLARRGLSVPVPAGATILETLRGEGIEPDVSCEQGVCGTCLTTVLEGQIDHRDYFLSAHDHKAGDRMLICVSRGKPGTTLVLDL</sequence>
<dbReference type="EMBL" id="JH660645">
    <property type="protein sequence ID" value="EIM27000.1"/>
    <property type="molecule type" value="Genomic_DNA"/>
</dbReference>
<evidence type="ECO:0000256" key="2">
    <source>
        <dbReference type="ARBA" id="ARBA00022714"/>
    </source>
</evidence>
<feature type="domain" description="2Fe-2S ferredoxin-type" evidence="8">
    <location>
        <begin position="227"/>
        <end position="315"/>
    </location>
</feature>
<dbReference type="HOGENOM" id="CLU_003827_17_0_5"/>
<evidence type="ECO:0000256" key="4">
    <source>
        <dbReference type="ARBA" id="ARBA00023002"/>
    </source>
</evidence>
<name>I4YSQ8_9HYPH</name>
<keyword evidence="2" id="KW-0001">2Fe-2S</keyword>
<dbReference type="GO" id="GO:0046872">
    <property type="term" value="F:metal ion binding"/>
    <property type="evidence" value="ECO:0007669"/>
    <property type="project" value="UniProtKB-KW"/>
</dbReference>
<dbReference type="GO" id="GO:0016491">
    <property type="term" value="F:oxidoreductase activity"/>
    <property type="evidence" value="ECO:0007669"/>
    <property type="project" value="UniProtKB-KW"/>
</dbReference>
<dbReference type="InterPro" id="IPR017927">
    <property type="entry name" value="FAD-bd_FR_type"/>
</dbReference>
<dbReference type="RefSeq" id="WP_009763050.1">
    <property type="nucleotide sequence ID" value="NZ_JH660645.1"/>
</dbReference>
<dbReference type="InterPro" id="IPR036010">
    <property type="entry name" value="2Fe-2S_ferredoxin-like_sf"/>
</dbReference>
<keyword evidence="1" id="KW-0285">Flavoprotein</keyword>
<keyword evidence="7" id="KW-0812">Transmembrane</keyword>
<dbReference type="PROSITE" id="PS51384">
    <property type="entry name" value="FAD_FR"/>
    <property type="match status" value="1"/>
</dbReference>
<dbReference type="InterPro" id="IPR039261">
    <property type="entry name" value="FNR_nucleotide-bd"/>
</dbReference>
<dbReference type="InterPro" id="IPR017938">
    <property type="entry name" value="Riboflavin_synthase-like_b-brl"/>
</dbReference>
<dbReference type="STRING" id="864069.MicloDRAFT_00035540"/>
<gene>
    <name evidence="10" type="ORF">MicloDRAFT_00035540</name>
</gene>
<dbReference type="CDD" id="cd06185">
    <property type="entry name" value="PDR_like"/>
    <property type="match status" value="1"/>
</dbReference>
<keyword evidence="6" id="KW-0411">Iron-sulfur</keyword>
<dbReference type="Gene3D" id="2.40.30.10">
    <property type="entry name" value="Translation factors"/>
    <property type="match status" value="1"/>
</dbReference>